<keyword evidence="1" id="KW-0175">Coiled coil</keyword>
<evidence type="ECO:0000313" key="2">
    <source>
        <dbReference type="EMBL" id="VDO92292.1"/>
    </source>
</evidence>
<accession>A0A3P8D7T7</accession>
<accession>A0A183FVT3</accession>
<dbReference type="OrthoDB" id="410104at2759"/>
<protein>
    <submittedName>
        <fullName evidence="4">Reverse transcriptase domain-containing protein</fullName>
    </submittedName>
</protein>
<dbReference type="Proteomes" id="UP000050761">
    <property type="component" value="Unassembled WGS sequence"/>
</dbReference>
<reference evidence="4" key="2">
    <citation type="submission" date="2019-09" db="UniProtKB">
        <authorList>
            <consortium name="WormBaseParasite"/>
        </authorList>
    </citation>
    <scope>IDENTIFICATION</scope>
</reference>
<dbReference type="EMBL" id="UZAH01027512">
    <property type="protein sequence ID" value="VDO92292.1"/>
    <property type="molecule type" value="Genomic_DNA"/>
</dbReference>
<proteinExistence type="predicted"/>
<name>A0A183FVT3_HELPZ</name>
<evidence type="ECO:0000313" key="3">
    <source>
        <dbReference type="Proteomes" id="UP000050761"/>
    </source>
</evidence>
<dbReference type="AlphaFoldDB" id="A0A183FVT3"/>
<reference evidence="2 3" key="1">
    <citation type="submission" date="2018-11" db="EMBL/GenBank/DDBJ databases">
        <authorList>
            <consortium name="Pathogen Informatics"/>
        </authorList>
    </citation>
    <scope>NUCLEOTIDE SEQUENCE [LARGE SCALE GENOMIC DNA]</scope>
</reference>
<keyword evidence="3" id="KW-1185">Reference proteome</keyword>
<evidence type="ECO:0000313" key="4">
    <source>
        <dbReference type="WBParaSite" id="HPBE_0001247001-mRNA-1"/>
    </source>
</evidence>
<gene>
    <name evidence="2" type="ORF">HPBE_LOCUS12471</name>
</gene>
<sequence>MKLERFYKKDHTFHKVIVGNFNAKIVPRRLPEELHIGTHDLEENEQAWSSTSVKQLQLTSELEKLCRTAIKEDLKERRAEVLAEAAEAMSSIRNARRNFANINTKMTALQRPDGTITFSRRAMEKVIRDFYSDLFDSHTPKKATTPKRQPQ</sequence>
<feature type="coiled-coil region" evidence="1">
    <location>
        <begin position="71"/>
        <end position="98"/>
    </location>
</feature>
<organism evidence="3 4">
    <name type="scientific">Heligmosomoides polygyrus</name>
    <name type="common">Parasitic roundworm</name>
    <dbReference type="NCBI Taxonomy" id="6339"/>
    <lineage>
        <taxon>Eukaryota</taxon>
        <taxon>Metazoa</taxon>
        <taxon>Ecdysozoa</taxon>
        <taxon>Nematoda</taxon>
        <taxon>Chromadorea</taxon>
        <taxon>Rhabditida</taxon>
        <taxon>Rhabditina</taxon>
        <taxon>Rhabditomorpha</taxon>
        <taxon>Strongyloidea</taxon>
        <taxon>Heligmosomidae</taxon>
        <taxon>Heligmosomoides</taxon>
    </lineage>
</organism>
<dbReference type="WBParaSite" id="HPBE_0001247001-mRNA-1">
    <property type="protein sequence ID" value="HPBE_0001247001-mRNA-1"/>
    <property type="gene ID" value="HPBE_0001247001"/>
</dbReference>
<evidence type="ECO:0000256" key="1">
    <source>
        <dbReference type="SAM" id="Coils"/>
    </source>
</evidence>